<accession>A0A1V6TQA7</accession>
<proteinExistence type="predicted"/>
<dbReference type="OrthoDB" id="4369561at2759"/>
<feature type="region of interest" description="Disordered" evidence="1">
    <location>
        <begin position="377"/>
        <end position="433"/>
    </location>
</feature>
<comment type="caution">
    <text evidence="2">The sequence shown here is derived from an EMBL/GenBank/DDBJ whole genome shotgun (WGS) entry which is preliminary data.</text>
</comment>
<dbReference type="Proteomes" id="UP000191342">
    <property type="component" value="Unassembled WGS sequence"/>
</dbReference>
<keyword evidence="3" id="KW-1185">Reference proteome</keyword>
<feature type="region of interest" description="Disordered" evidence="1">
    <location>
        <begin position="118"/>
        <end position="177"/>
    </location>
</feature>
<feature type="region of interest" description="Disordered" evidence="1">
    <location>
        <begin position="252"/>
        <end position="302"/>
    </location>
</feature>
<sequence>MPVILDNIHFYHGPSKPAKPPYFAFNSNQKGSNTLLSGEQPSFSNEAVSSATEDYSAMVPPCFLPPAGNAENTTNQHAAGSPNLFDLELARSWGALTPLLGTLEASDRDASPSLQRLDYDYRDNSDEKVPADSPSSFRVNPSKRAELDGSDVFSRPQSSCTTPLQPPRSPSISVLSPGAAETHSGVMQSVVTEDVQWTRDQLSYPAYFESSNLVHASDMSDMSTAFSDYSSNTPLSSILSCSDVVSNNRNDIGSCVPSQEDYPDDHSDDYAETSQTRLISDYPPRTVAESGPSGPSDPLHVNIPDLMDLEQAYGRESFNSRSRTPSVRGDKSPNLANPRKCKNQERPMPSTRKRETTCNERYPSVAVVIPPPRPRAVRSLRSRPKPVVLDASEGESEDVDDFSDEDFMTDTIQSEPPHVEDSVEEKNGSPSTTASCYPNHMSFGSSSRHCCESRDIVGRAILTIETQGSEPTFFFTLVPDNVYSTSSVAAHSPPHNSEKADRVLKRSLSMNRSTRGKSKFQRYSTDEDNLLVKLKEEGRLTWKEIADHFPGRQLSALQSRAYVRLVVGWVPPGPRQTSRDLVMRLEEEHGLISIYGREISSIADGSQLPRYGGFDGARPDRDSVGPAFNVELYEFGNLKLDAATARH</sequence>
<feature type="compositionally biased region" description="Basic and acidic residues" evidence="1">
    <location>
        <begin position="118"/>
        <end position="130"/>
    </location>
</feature>
<evidence type="ECO:0000256" key="1">
    <source>
        <dbReference type="SAM" id="MobiDB-lite"/>
    </source>
</evidence>
<feature type="compositionally biased region" description="Acidic residues" evidence="1">
    <location>
        <begin position="392"/>
        <end position="408"/>
    </location>
</feature>
<dbReference type="InterPro" id="IPR001005">
    <property type="entry name" value="SANT/Myb"/>
</dbReference>
<gene>
    <name evidence="2" type="ORF">PENFLA_c005G00100</name>
</gene>
<protein>
    <recommendedName>
        <fullName evidence="4">Myb-like domain-containing protein</fullName>
    </recommendedName>
</protein>
<feature type="region of interest" description="Disordered" evidence="1">
    <location>
        <begin position="486"/>
        <end position="518"/>
    </location>
</feature>
<organism evidence="2 3">
    <name type="scientific">Penicillium flavigenum</name>
    <dbReference type="NCBI Taxonomy" id="254877"/>
    <lineage>
        <taxon>Eukaryota</taxon>
        <taxon>Fungi</taxon>
        <taxon>Dikarya</taxon>
        <taxon>Ascomycota</taxon>
        <taxon>Pezizomycotina</taxon>
        <taxon>Eurotiomycetes</taxon>
        <taxon>Eurotiomycetidae</taxon>
        <taxon>Eurotiales</taxon>
        <taxon>Aspergillaceae</taxon>
        <taxon>Penicillium</taxon>
    </lineage>
</organism>
<dbReference type="EMBL" id="MLQL01000005">
    <property type="protein sequence ID" value="OQE28019.1"/>
    <property type="molecule type" value="Genomic_DNA"/>
</dbReference>
<reference evidence="3" key="1">
    <citation type="journal article" date="2017" name="Nat. Microbiol.">
        <title>Global analysis of biosynthetic gene clusters reveals vast potential of secondary metabolite production in Penicillium species.</title>
        <authorList>
            <person name="Nielsen J.C."/>
            <person name="Grijseels S."/>
            <person name="Prigent S."/>
            <person name="Ji B."/>
            <person name="Dainat J."/>
            <person name="Nielsen K.F."/>
            <person name="Frisvad J.C."/>
            <person name="Workman M."/>
            <person name="Nielsen J."/>
        </authorList>
    </citation>
    <scope>NUCLEOTIDE SEQUENCE [LARGE SCALE GENOMIC DNA]</scope>
    <source>
        <strain evidence="3">IBT 14082</strain>
    </source>
</reference>
<dbReference type="AlphaFoldDB" id="A0A1V6TQA7"/>
<evidence type="ECO:0000313" key="2">
    <source>
        <dbReference type="EMBL" id="OQE28019.1"/>
    </source>
</evidence>
<feature type="compositionally biased region" description="Basic and acidic residues" evidence="1">
    <location>
        <begin position="417"/>
        <end position="427"/>
    </location>
</feature>
<name>A0A1V6TQA7_9EURO</name>
<feature type="region of interest" description="Disordered" evidence="1">
    <location>
        <begin position="317"/>
        <end position="358"/>
    </location>
</feature>
<dbReference type="STRING" id="254877.A0A1V6TQA7"/>
<evidence type="ECO:0008006" key="4">
    <source>
        <dbReference type="Google" id="ProtNLM"/>
    </source>
</evidence>
<dbReference type="CDD" id="cd00167">
    <property type="entry name" value="SANT"/>
    <property type="match status" value="1"/>
</dbReference>
<evidence type="ECO:0000313" key="3">
    <source>
        <dbReference type="Proteomes" id="UP000191342"/>
    </source>
</evidence>